<keyword evidence="3" id="KW-1185">Reference proteome</keyword>
<dbReference type="AlphaFoldDB" id="A0A0L6VPJ2"/>
<organism evidence="2 3">
    <name type="scientific">Puccinia sorghi</name>
    <dbReference type="NCBI Taxonomy" id="27349"/>
    <lineage>
        <taxon>Eukaryota</taxon>
        <taxon>Fungi</taxon>
        <taxon>Dikarya</taxon>
        <taxon>Basidiomycota</taxon>
        <taxon>Pucciniomycotina</taxon>
        <taxon>Pucciniomycetes</taxon>
        <taxon>Pucciniales</taxon>
        <taxon>Pucciniaceae</taxon>
        <taxon>Puccinia</taxon>
    </lineage>
</organism>
<dbReference type="VEuPathDB" id="FungiDB:VP01_13164g1"/>
<protein>
    <submittedName>
        <fullName evidence="2">Uncharacterized protein</fullName>
    </submittedName>
</protein>
<name>A0A0L6VPJ2_9BASI</name>
<dbReference type="OrthoDB" id="360653at2759"/>
<accession>A0A0L6VPJ2</accession>
<evidence type="ECO:0000256" key="1">
    <source>
        <dbReference type="SAM" id="Phobius"/>
    </source>
</evidence>
<gene>
    <name evidence="2" type="ORF">VP01_13164g1</name>
</gene>
<comment type="caution">
    <text evidence="2">The sequence shown here is derived from an EMBL/GenBank/DDBJ whole genome shotgun (WGS) entry which is preliminary data.</text>
</comment>
<feature type="transmembrane region" description="Helical" evidence="1">
    <location>
        <begin position="21"/>
        <end position="40"/>
    </location>
</feature>
<keyword evidence="1" id="KW-1133">Transmembrane helix</keyword>
<keyword evidence="1" id="KW-0812">Transmembrane</keyword>
<dbReference type="EMBL" id="LAVV01003515">
    <property type="protein sequence ID" value="KNZ62080.1"/>
    <property type="molecule type" value="Genomic_DNA"/>
</dbReference>
<proteinExistence type="predicted"/>
<sequence length="50" mass="5695">MTLKVVMLPGLKRVLRSKVEIIWEILTAFVCAVATQFSTIPELEEMCQDL</sequence>
<evidence type="ECO:0000313" key="2">
    <source>
        <dbReference type="EMBL" id="KNZ62080.1"/>
    </source>
</evidence>
<dbReference type="Proteomes" id="UP000037035">
    <property type="component" value="Unassembled WGS sequence"/>
</dbReference>
<feature type="non-terminal residue" evidence="2">
    <location>
        <position position="50"/>
    </location>
</feature>
<keyword evidence="1" id="KW-0472">Membrane</keyword>
<reference evidence="2 3" key="1">
    <citation type="submission" date="2015-08" db="EMBL/GenBank/DDBJ databases">
        <title>Next Generation Sequencing and Analysis of the Genome of Puccinia sorghi L Schw, the Causal Agent of Maize Common Rust.</title>
        <authorList>
            <person name="Rochi L."/>
            <person name="Burguener G."/>
            <person name="Darino M."/>
            <person name="Turjanski A."/>
            <person name="Kreff E."/>
            <person name="Dieguez M.J."/>
            <person name="Sacco F."/>
        </authorList>
    </citation>
    <scope>NUCLEOTIDE SEQUENCE [LARGE SCALE GENOMIC DNA]</scope>
    <source>
        <strain evidence="2 3">RO10H11247</strain>
    </source>
</reference>
<evidence type="ECO:0000313" key="3">
    <source>
        <dbReference type="Proteomes" id="UP000037035"/>
    </source>
</evidence>